<dbReference type="InterPro" id="IPR011032">
    <property type="entry name" value="GroES-like_sf"/>
</dbReference>
<dbReference type="Gene3D" id="3.40.50.720">
    <property type="entry name" value="NAD(P)-binding Rossmann-like Domain"/>
    <property type="match status" value="1"/>
</dbReference>
<dbReference type="Pfam" id="PF08240">
    <property type="entry name" value="ADH_N"/>
    <property type="match status" value="1"/>
</dbReference>
<keyword evidence="3" id="KW-1185">Reference proteome</keyword>
<comment type="caution">
    <text evidence="2">The sequence shown here is derived from an EMBL/GenBank/DDBJ whole genome shotgun (WGS) entry which is preliminary data.</text>
</comment>
<dbReference type="InterPro" id="IPR013154">
    <property type="entry name" value="ADH-like_N"/>
</dbReference>
<dbReference type="SUPFAM" id="SSF50129">
    <property type="entry name" value="GroES-like"/>
    <property type="match status" value="1"/>
</dbReference>
<dbReference type="EMBL" id="JAFDST010000007">
    <property type="protein sequence ID" value="MBP1083905.1"/>
    <property type="molecule type" value="Genomic_DNA"/>
</dbReference>
<dbReference type="InterPro" id="IPR013149">
    <property type="entry name" value="ADH-like_C"/>
</dbReference>
<accession>A0ABS4D2T0</accession>
<reference evidence="2 3" key="1">
    <citation type="submission" date="2021-01" db="EMBL/GenBank/DDBJ databases">
        <title>Genomic Encyclopedia of Type Strains, Phase IV (KMG-IV): sequencing the most valuable type-strain genomes for metagenomic binning, comparative biology and taxonomic classification.</title>
        <authorList>
            <person name="Goeker M."/>
        </authorList>
    </citation>
    <scope>NUCLEOTIDE SEQUENCE [LARGE SCALE GENOMIC DNA]</scope>
    <source>
        <strain evidence="2 3">DSM 103394</strain>
    </source>
</reference>
<protein>
    <submittedName>
        <fullName evidence="2">NADPH:quinone reductase-like Zn-dependent oxidoreductase</fullName>
    </submittedName>
</protein>
<dbReference type="InterPro" id="IPR020843">
    <property type="entry name" value="ER"/>
</dbReference>
<dbReference type="SUPFAM" id="SSF51735">
    <property type="entry name" value="NAD(P)-binding Rossmann-fold domains"/>
    <property type="match status" value="1"/>
</dbReference>
<evidence type="ECO:0000313" key="3">
    <source>
        <dbReference type="Proteomes" id="UP000674416"/>
    </source>
</evidence>
<feature type="domain" description="Enoyl reductase (ER)" evidence="1">
    <location>
        <begin position="28"/>
        <end position="318"/>
    </location>
</feature>
<dbReference type="Proteomes" id="UP000674416">
    <property type="component" value="Unassembled WGS sequence"/>
</dbReference>
<name>A0ABS4D2T0_9BACI</name>
<gene>
    <name evidence="2" type="ORF">JOC74_004452</name>
</gene>
<sequence length="324" mass="35857">MELGKVDHYSLKKLRRIVMKAIVCTKYGSPDVLKLKEVEKPAPKDNEILVRVHATTVASGDIRVRRFNCPLLLWVPMRIFLGLRKPRKPILGVELAGEIEEIGKSVKQFKVGDQIFAMTGMNFGAYAEYTCLSENRAVALKPVNVTYEEAAAVSFGGTSALHFLRKGNIRDGQKVLIYGASGAVGTSAVQLAKCFGTEVTGVCSAANFELVKSLGADKVIDYTKEDFSKREERYDLIFDAVGKISKSNCKKALTPNGTYVSVEGQGIAKERTEDLIFLKELIESGKIKPVIDKRYPLEQIPEAHRYVEKGHKKGNVVITLDDQD</sequence>
<dbReference type="Pfam" id="PF00107">
    <property type="entry name" value="ADH_zinc_N"/>
    <property type="match status" value="1"/>
</dbReference>
<dbReference type="PANTHER" id="PTHR11695:SF648">
    <property type="entry name" value="ZINC-BINDING OXIDOREDUCTASE"/>
    <property type="match status" value="1"/>
</dbReference>
<proteinExistence type="predicted"/>
<evidence type="ECO:0000313" key="2">
    <source>
        <dbReference type="EMBL" id="MBP1083905.1"/>
    </source>
</evidence>
<dbReference type="Pfam" id="PF13602">
    <property type="entry name" value="ADH_zinc_N_2"/>
    <property type="match status" value="1"/>
</dbReference>
<dbReference type="PANTHER" id="PTHR11695">
    <property type="entry name" value="ALCOHOL DEHYDROGENASE RELATED"/>
    <property type="match status" value="1"/>
</dbReference>
<dbReference type="InterPro" id="IPR036291">
    <property type="entry name" value="NAD(P)-bd_dom_sf"/>
</dbReference>
<dbReference type="InterPro" id="IPR050700">
    <property type="entry name" value="YIM1/Zinc_Alcohol_DH_Fams"/>
</dbReference>
<evidence type="ECO:0000259" key="1">
    <source>
        <dbReference type="SMART" id="SM00829"/>
    </source>
</evidence>
<dbReference type="SMART" id="SM00829">
    <property type="entry name" value="PKS_ER"/>
    <property type="match status" value="1"/>
</dbReference>
<dbReference type="CDD" id="cd08267">
    <property type="entry name" value="MDR1"/>
    <property type="match status" value="1"/>
</dbReference>
<organism evidence="2 3">
    <name type="scientific">Bacillus capparidis</name>
    <dbReference type="NCBI Taxonomy" id="1840411"/>
    <lineage>
        <taxon>Bacteria</taxon>
        <taxon>Bacillati</taxon>
        <taxon>Bacillota</taxon>
        <taxon>Bacilli</taxon>
        <taxon>Bacillales</taxon>
        <taxon>Bacillaceae</taxon>
        <taxon>Bacillus</taxon>
    </lineage>
</organism>
<dbReference type="Gene3D" id="3.90.180.10">
    <property type="entry name" value="Medium-chain alcohol dehydrogenases, catalytic domain"/>
    <property type="match status" value="1"/>
</dbReference>